<dbReference type="InterPro" id="IPR000432">
    <property type="entry name" value="DNA_mismatch_repair_MutS_C"/>
</dbReference>
<dbReference type="RefSeq" id="WP_012199250.1">
    <property type="nucleotide sequence ID" value="NC_010001.1"/>
</dbReference>
<dbReference type="Gene3D" id="3.40.50.300">
    <property type="entry name" value="P-loop containing nucleotide triphosphate hydrolases"/>
    <property type="match status" value="1"/>
</dbReference>
<sequence>MNTRQTLEFQKILEMLCEYAVSEEAKKSLLKMEPSLSETEVCNRTKGTTEARMIYDVQGNPPMSERKDIMMILSLANKGGMLSPEQLTLVSQFIAASRRLKSYLTKAQCLKVDLAFYADSFTSLEDLQGIIDGAIRNNQIDSSASKELKDIRRKMESVSGAMKSKLEALLRSKKEYFSEGFVSLRNGHFVLPVKKEYKHQVSGTVHDVSSSGATYFIEPVIAVRYSEELSALKSAEAKEEAVILYTLTSLVIENEFELMRNYETMGILDEIFAKAKLSAFMKAVPASLNTDRKIRIVNGRHPLLNRENCVPLNFEFANGIRGVIITGPNTGGKTVALKTVGLLSMMAQSGLHVPCDEAVLCMNDAILCDIGDGQSITENLSTFSAHITNIIAIIKEVTKDSLVLLDELGSGTDPAEGMGIAISILEELKKKQCLFIATTHYPQVKDYAAQSEGVVNAKMAFDRESLKPLYHLEVGEAGESCALYIAKRLGLPKHMLLIAYQNAYDTKENGKIKQNNESELFFENSHINEEQVNIENTGNTENTASKPHIEKKIESRKKELPKKAASFHLGDCVIVYPEKKIGIVYQVCNEKGEIGIQIAKTKKLINYKRIKLHVAATQMYPEDYDFSIVFDTVANRKARHKMEKGHQEGMEIRY</sequence>
<evidence type="ECO:0000313" key="9">
    <source>
        <dbReference type="EMBL" id="ABX41596.1"/>
    </source>
</evidence>
<feature type="domain" description="DNA mismatch repair proteins mutS family" evidence="8">
    <location>
        <begin position="401"/>
        <end position="417"/>
    </location>
</feature>
<dbReference type="EMBL" id="CP000885">
    <property type="protein sequence ID" value="ABX41596.1"/>
    <property type="molecule type" value="Genomic_DNA"/>
</dbReference>
<keyword evidence="1" id="KW-0540">Nuclease</keyword>
<dbReference type="SMART" id="SM00534">
    <property type="entry name" value="MUTSac"/>
    <property type="match status" value="1"/>
</dbReference>
<dbReference type="HOGENOM" id="CLU_011252_3_1_9"/>
<evidence type="ECO:0000256" key="1">
    <source>
        <dbReference type="ARBA" id="ARBA00022722"/>
    </source>
</evidence>
<dbReference type="PROSITE" id="PS00486">
    <property type="entry name" value="DNA_MISMATCH_REPAIR_2"/>
    <property type="match status" value="1"/>
</dbReference>
<dbReference type="SUPFAM" id="SSF52540">
    <property type="entry name" value="P-loop containing nucleoside triphosphate hydrolases"/>
    <property type="match status" value="1"/>
</dbReference>
<dbReference type="InterPro" id="IPR045076">
    <property type="entry name" value="MutS"/>
</dbReference>
<dbReference type="SUPFAM" id="SSF48334">
    <property type="entry name" value="DNA repair protein MutS, domain III"/>
    <property type="match status" value="1"/>
</dbReference>
<dbReference type="PANTHER" id="PTHR48466">
    <property type="entry name" value="OS10G0509000 PROTEIN-RELATED"/>
    <property type="match status" value="1"/>
</dbReference>
<dbReference type="InterPro" id="IPR007696">
    <property type="entry name" value="DNA_mismatch_repair_MutS_core"/>
</dbReference>
<dbReference type="AlphaFoldDB" id="A9KN97"/>
<dbReference type="GO" id="GO:0030983">
    <property type="term" value="F:mismatched DNA binding"/>
    <property type="evidence" value="ECO:0007669"/>
    <property type="project" value="InterPro"/>
</dbReference>
<proteinExistence type="predicted"/>
<name>A9KN97_LACP7</name>
<gene>
    <name evidence="9" type="ordered locus">Cphy_1218</name>
</gene>
<keyword evidence="5" id="KW-0067">ATP-binding</keyword>
<evidence type="ECO:0000256" key="5">
    <source>
        <dbReference type="ARBA" id="ARBA00022840"/>
    </source>
</evidence>
<dbReference type="GO" id="GO:0045910">
    <property type="term" value="P:negative regulation of DNA recombination"/>
    <property type="evidence" value="ECO:0007669"/>
    <property type="project" value="InterPro"/>
</dbReference>
<dbReference type="OrthoDB" id="9808166at2"/>
<dbReference type="NCBIfam" id="TIGR01069">
    <property type="entry name" value="mutS2"/>
    <property type="match status" value="1"/>
</dbReference>
<dbReference type="PANTHER" id="PTHR48466:SF2">
    <property type="entry name" value="OS10G0509000 PROTEIN"/>
    <property type="match status" value="1"/>
</dbReference>
<dbReference type="Proteomes" id="UP000000370">
    <property type="component" value="Chromosome"/>
</dbReference>
<evidence type="ECO:0000256" key="4">
    <source>
        <dbReference type="ARBA" id="ARBA00022801"/>
    </source>
</evidence>
<dbReference type="GO" id="GO:0006298">
    <property type="term" value="P:mismatch repair"/>
    <property type="evidence" value="ECO:0007669"/>
    <property type="project" value="InterPro"/>
</dbReference>
<keyword evidence="10" id="KW-1185">Reference proteome</keyword>
<dbReference type="eggNOG" id="COG1193">
    <property type="taxonomic scope" value="Bacteria"/>
</dbReference>
<organism evidence="9 10">
    <name type="scientific">Lachnoclostridium phytofermentans (strain ATCC 700394 / DSM 18823 / ISDg)</name>
    <name type="common">Clostridium phytofermentans</name>
    <dbReference type="NCBI Taxonomy" id="357809"/>
    <lineage>
        <taxon>Bacteria</taxon>
        <taxon>Bacillati</taxon>
        <taxon>Bacillota</taxon>
        <taxon>Clostridia</taxon>
        <taxon>Lachnospirales</taxon>
        <taxon>Lachnospiraceae</taxon>
    </lineage>
</organism>
<dbReference type="GO" id="GO:0016887">
    <property type="term" value="F:ATP hydrolysis activity"/>
    <property type="evidence" value="ECO:0007669"/>
    <property type="project" value="InterPro"/>
</dbReference>
<evidence type="ECO:0000256" key="7">
    <source>
        <dbReference type="ARBA" id="ARBA00023125"/>
    </source>
</evidence>
<dbReference type="InterPro" id="IPR005747">
    <property type="entry name" value="MutS2"/>
</dbReference>
<keyword evidence="2" id="KW-0699">rRNA-binding</keyword>
<dbReference type="GO" id="GO:0140664">
    <property type="term" value="F:ATP-dependent DNA damage sensor activity"/>
    <property type="evidence" value="ECO:0007669"/>
    <property type="project" value="InterPro"/>
</dbReference>
<dbReference type="GO" id="GO:0004519">
    <property type="term" value="F:endonuclease activity"/>
    <property type="evidence" value="ECO:0007669"/>
    <property type="project" value="UniProtKB-KW"/>
</dbReference>
<keyword evidence="7" id="KW-0238">DNA-binding</keyword>
<evidence type="ECO:0000256" key="2">
    <source>
        <dbReference type="ARBA" id="ARBA00022730"/>
    </source>
</evidence>
<protein>
    <submittedName>
        <fullName evidence="9">DNA mismatch repair protein MutS domain protein</fullName>
    </submittedName>
</protein>
<dbReference type="FunFam" id="3.40.50.300:FF:000830">
    <property type="entry name" value="Endonuclease MutS2"/>
    <property type="match status" value="1"/>
</dbReference>
<evidence type="ECO:0000313" key="10">
    <source>
        <dbReference type="Proteomes" id="UP000000370"/>
    </source>
</evidence>
<dbReference type="InterPro" id="IPR027417">
    <property type="entry name" value="P-loop_NTPase"/>
</dbReference>
<evidence type="ECO:0000259" key="8">
    <source>
        <dbReference type="PROSITE" id="PS00486"/>
    </source>
</evidence>
<dbReference type="InterPro" id="IPR036187">
    <property type="entry name" value="DNA_mismatch_repair_MutS_sf"/>
</dbReference>
<dbReference type="PIRSF" id="PIRSF005814">
    <property type="entry name" value="MutS_YshD"/>
    <property type="match status" value="1"/>
</dbReference>
<keyword evidence="4" id="KW-0378">Hydrolase</keyword>
<dbReference type="STRING" id="357809.Cphy_1218"/>
<reference evidence="10" key="1">
    <citation type="submission" date="2007-11" db="EMBL/GenBank/DDBJ databases">
        <title>Complete genome sequence of Clostridium phytofermentans ISDg.</title>
        <authorList>
            <person name="Leschine S.B."/>
            <person name="Warnick T.A."/>
            <person name="Blanchard J.L."/>
            <person name="Schnell D.J."/>
            <person name="Petit E.L."/>
            <person name="LaTouf W.G."/>
            <person name="Copeland A."/>
            <person name="Lucas S."/>
            <person name="Lapidus A."/>
            <person name="Barry K."/>
            <person name="Glavina del Rio T."/>
            <person name="Dalin E."/>
            <person name="Tice H."/>
            <person name="Pitluck S."/>
            <person name="Kiss H."/>
            <person name="Brettin T."/>
            <person name="Bruce D."/>
            <person name="Detter J.C."/>
            <person name="Han C."/>
            <person name="Kuske C."/>
            <person name="Schmutz J."/>
            <person name="Larimer F."/>
            <person name="Land M."/>
            <person name="Hauser L."/>
            <person name="Kyrpides N."/>
            <person name="Kim E.A."/>
            <person name="Richardson P."/>
        </authorList>
    </citation>
    <scope>NUCLEOTIDE SEQUENCE [LARGE SCALE GENOMIC DNA]</scope>
    <source>
        <strain evidence="10">ATCC 700394 / DSM 18823 / ISDg</strain>
    </source>
</reference>
<evidence type="ECO:0000256" key="3">
    <source>
        <dbReference type="ARBA" id="ARBA00022741"/>
    </source>
</evidence>
<dbReference type="GO" id="GO:0005524">
    <property type="term" value="F:ATP binding"/>
    <property type="evidence" value="ECO:0007669"/>
    <property type="project" value="UniProtKB-KW"/>
</dbReference>
<dbReference type="KEGG" id="cpy:Cphy_1218"/>
<dbReference type="GO" id="GO:0019843">
    <property type="term" value="F:rRNA binding"/>
    <property type="evidence" value="ECO:0007669"/>
    <property type="project" value="UniProtKB-KW"/>
</dbReference>
<keyword evidence="3" id="KW-0547">Nucleotide-binding</keyword>
<keyword evidence="6" id="KW-0694">RNA-binding</keyword>
<evidence type="ECO:0000256" key="6">
    <source>
        <dbReference type="ARBA" id="ARBA00022884"/>
    </source>
</evidence>
<accession>A9KN97</accession>
<dbReference type="SMART" id="SM00533">
    <property type="entry name" value="MUTSd"/>
    <property type="match status" value="1"/>
</dbReference>
<dbReference type="Pfam" id="PF00488">
    <property type="entry name" value="MutS_V"/>
    <property type="match status" value="1"/>
</dbReference>